<keyword evidence="2 5" id="KW-0812">Transmembrane</keyword>
<feature type="transmembrane region" description="Helical" evidence="5">
    <location>
        <begin position="122"/>
        <end position="143"/>
    </location>
</feature>
<dbReference type="InterPro" id="IPR052561">
    <property type="entry name" value="ComplexI_Subunit1"/>
</dbReference>
<comment type="caution">
    <text evidence="6">The sequence shown here is derived from an EMBL/GenBank/DDBJ whole genome shotgun (WGS) entry which is preliminary data.</text>
</comment>
<keyword evidence="4 5" id="KW-0472">Membrane</keyword>
<proteinExistence type="predicted"/>
<dbReference type="PANTHER" id="PTHR43359:SF1">
    <property type="entry name" value="FORMATE HYDROGENLYASE SUBUNIT 4-RELATED"/>
    <property type="match status" value="1"/>
</dbReference>
<evidence type="ECO:0000256" key="3">
    <source>
        <dbReference type="ARBA" id="ARBA00022989"/>
    </source>
</evidence>
<dbReference type="PATRIC" id="fig|1249627.3.peg.506"/>
<dbReference type="PANTHER" id="PTHR43359">
    <property type="entry name" value="FORMATE HYDROGENLYASE SUBUNIT 4"/>
    <property type="match status" value="1"/>
</dbReference>
<organism evidence="6 7">
    <name type="scientific">Imhoffiella purpurea</name>
    <dbReference type="NCBI Taxonomy" id="1249627"/>
    <lineage>
        <taxon>Bacteria</taxon>
        <taxon>Pseudomonadati</taxon>
        <taxon>Pseudomonadota</taxon>
        <taxon>Gammaproteobacteria</taxon>
        <taxon>Chromatiales</taxon>
        <taxon>Chromatiaceae</taxon>
        <taxon>Imhoffiella</taxon>
    </lineage>
</organism>
<feature type="transmembrane region" description="Helical" evidence="5">
    <location>
        <begin position="155"/>
        <end position="175"/>
    </location>
</feature>
<name>W9W276_9GAMM</name>
<dbReference type="eggNOG" id="COG0650">
    <property type="taxonomic scope" value="Bacteria"/>
</dbReference>
<gene>
    <name evidence="6" type="ORF">D779_3362</name>
</gene>
<evidence type="ECO:0000256" key="2">
    <source>
        <dbReference type="ARBA" id="ARBA00022692"/>
    </source>
</evidence>
<feature type="transmembrane region" description="Helical" evidence="5">
    <location>
        <begin position="6"/>
        <end position="26"/>
    </location>
</feature>
<feature type="transmembrane region" description="Helical" evidence="5">
    <location>
        <begin position="224"/>
        <end position="246"/>
    </location>
</feature>
<keyword evidence="3 5" id="KW-1133">Transmembrane helix</keyword>
<comment type="subcellular location">
    <subcellularLocation>
        <location evidence="1">Membrane</location>
        <topology evidence="1">Multi-pass membrane protein</topology>
    </subcellularLocation>
</comment>
<evidence type="ECO:0000313" key="6">
    <source>
        <dbReference type="EMBL" id="EXJ16685.1"/>
    </source>
</evidence>
<dbReference type="RefSeq" id="WP_043748936.1">
    <property type="nucleotide sequence ID" value="NZ_AONC01000006.1"/>
</dbReference>
<dbReference type="STRING" id="1249627.D779_3362"/>
<dbReference type="EMBL" id="AONC01000006">
    <property type="protein sequence ID" value="EXJ16685.1"/>
    <property type="molecule type" value="Genomic_DNA"/>
</dbReference>
<reference evidence="6 7" key="1">
    <citation type="submission" date="2012-11" db="EMBL/GenBank/DDBJ databases">
        <title>Genome assembly of Thiorhodococcus sp. AK35.</title>
        <authorList>
            <person name="Nupur N."/>
            <person name="Khatri I."/>
            <person name="Subramanian S."/>
            <person name="Pinnaka A."/>
        </authorList>
    </citation>
    <scope>NUCLEOTIDE SEQUENCE [LARGE SCALE GENOMIC DNA]</scope>
    <source>
        <strain evidence="6 7">AK35</strain>
    </source>
</reference>
<dbReference type="OrthoDB" id="9778499at2"/>
<feature type="transmembrane region" description="Helical" evidence="5">
    <location>
        <begin position="90"/>
        <end position="110"/>
    </location>
</feature>
<evidence type="ECO:0000256" key="4">
    <source>
        <dbReference type="ARBA" id="ARBA00023136"/>
    </source>
</evidence>
<evidence type="ECO:0000256" key="5">
    <source>
        <dbReference type="SAM" id="Phobius"/>
    </source>
</evidence>
<dbReference type="InterPro" id="IPR001694">
    <property type="entry name" value="NADH_UbQ_OxRdtase_su1/FPO"/>
</dbReference>
<dbReference type="Pfam" id="PF00146">
    <property type="entry name" value="NADHdh"/>
    <property type="match status" value="1"/>
</dbReference>
<keyword evidence="7" id="KW-1185">Reference proteome</keyword>
<feature type="transmembrane region" description="Helical" evidence="5">
    <location>
        <begin position="66"/>
        <end position="84"/>
    </location>
</feature>
<dbReference type="AlphaFoldDB" id="W9W276"/>
<dbReference type="GO" id="GO:0005886">
    <property type="term" value="C:plasma membrane"/>
    <property type="evidence" value="ECO:0007669"/>
    <property type="project" value="TreeGrafter"/>
</dbReference>
<dbReference type="Proteomes" id="UP000019460">
    <property type="component" value="Unassembled WGS sequence"/>
</dbReference>
<accession>W9W276</accession>
<protein>
    <submittedName>
        <fullName evidence="6">Energy-conserving hydrogenase (Ferredoxin), subunit B</fullName>
    </submittedName>
</protein>
<evidence type="ECO:0000313" key="7">
    <source>
        <dbReference type="Proteomes" id="UP000019460"/>
    </source>
</evidence>
<feature type="transmembrane region" description="Helical" evidence="5">
    <location>
        <begin position="266"/>
        <end position="285"/>
    </location>
</feature>
<sequence>MSAYTWWLAIGFLVLGPLVGALLAGIDRILTARMQSRKGPPLLQPVYDVLKLLEKDTLVVTHLQSLYLWGFLFFMLISGFILFLGSDLLLSLFALTVSGIFLCLAAYSTNSPYSNIGSARELMLTMAYEPMLIMVALGFFLVSGSFRVSDIVQGSPWQVLQLGGILIGFLFVLTIKLRKSPFDLSASHHGHQELVKGITTDLSGTDLALVEIGHWYENVILLGWLYLFFAPWGLAVALPISIVLFFAEVLVDNTHARLTWSSALRVSWWVTVLFGVTNLLVLPLIGHSS</sequence>
<evidence type="ECO:0000256" key="1">
    <source>
        <dbReference type="ARBA" id="ARBA00004141"/>
    </source>
</evidence>